<keyword evidence="2" id="KW-1185">Reference proteome</keyword>
<proteinExistence type="predicted"/>
<name>A0ACC2FBW2_DALPE</name>
<dbReference type="Proteomes" id="UP001157502">
    <property type="component" value="Chromosome 30"/>
</dbReference>
<reference evidence="1" key="1">
    <citation type="submission" date="2021-05" db="EMBL/GenBank/DDBJ databases">
        <authorList>
            <person name="Pan Q."/>
            <person name="Jouanno E."/>
            <person name="Zahm M."/>
            <person name="Klopp C."/>
            <person name="Cabau C."/>
            <person name="Louis A."/>
            <person name="Berthelot C."/>
            <person name="Parey E."/>
            <person name="Roest Crollius H."/>
            <person name="Montfort J."/>
            <person name="Robinson-Rechavi M."/>
            <person name="Bouchez O."/>
            <person name="Lampietro C."/>
            <person name="Lopez Roques C."/>
            <person name="Donnadieu C."/>
            <person name="Postlethwait J."/>
            <person name="Bobe J."/>
            <person name="Dillon D."/>
            <person name="Chandos A."/>
            <person name="von Hippel F."/>
            <person name="Guiguen Y."/>
        </authorList>
    </citation>
    <scope>NUCLEOTIDE SEQUENCE</scope>
    <source>
        <strain evidence="1">YG-Jan2019</strain>
    </source>
</reference>
<gene>
    <name evidence="1" type="ORF">DPEC_G00313940</name>
</gene>
<dbReference type="EMBL" id="CM055757">
    <property type="protein sequence ID" value="KAJ7988896.1"/>
    <property type="molecule type" value="Genomic_DNA"/>
</dbReference>
<evidence type="ECO:0000313" key="2">
    <source>
        <dbReference type="Proteomes" id="UP001157502"/>
    </source>
</evidence>
<evidence type="ECO:0000313" key="1">
    <source>
        <dbReference type="EMBL" id="KAJ7988896.1"/>
    </source>
</evidence>
<sequence length="110" mass="11613">MTSLLGQMEAPVQQSVLQAPLVARGTRVTQPSLPSHRTHRPTCLDGAVAHHPLLFAPLEAPTNPTNHAPDPAPSPLSAAQPQYQNHPAGPNDHGPSAVPGRQQHRDGTVL</sequence>
<accession>A0ACC2FBW2</accession>
<comment type="caution">
    <text evidence="1">The sequence shown here is derived from an EMBL/GenBank/DDBJ whole genome shotgun (WGS) entry which is preliminary data.</text>
</comment>
<protein>
    <submittedName>
        <fullName evidence="1">Uncharacterized protein</fullName>
    </submittedName>
</protein>
<organism evidence="1 2">
    <name type="scientific">Dallia pectoralis</name>
    <name type="common">Alaska blackfish</name>
    <dbReference type="NCBI Taxonomy" id="75939"/>
    <lineage>
        <taxon>Eukaryota</taxon>
        <taxon>Metazoa</taxon>
        <taxon>Chordata</taxon>
        <taxon>Craniata</taxon>
        <taxon>Vertebrata</taxon>
        <taxon>Euteleostomi</taxon>
        <taxon>Actinopterygii</taxon>
        <taxon>Neopterygii</taxon>
        <taxon>Teleostei</taxon>
        <taxon>Protacanthopterygii</taxon>
        <taxon>Esociformes</taxon>
        <taxon>Umbridae</taxon>
        <taxon>Dallia</taxon>
    </lineage>
</organism>